<organism evidence="2 3">
    <name type="scientific">Malus baccata</name>
    <name type="common">Siberian crab apple</name>
    <name type="synonym">Pyrus baccata</name>
    <dbReference type="NCBI Taxonomy" id="106549"/>
    <lineage>
        <taxon>Eukaryota</taxon>
        <taxon>Viridiplantae</taxon>
        <taxon>Streptophyta</taxon>
        <taxon>Embryophyta</taxon>
        <taxon>Tracheophyta</taxon>
        <taxon>Spermatophyta</taxon>
        <taxon>Magnoliopsida</taxon>
        <taxon>eudicotyledons</taxon>
        <taxon>Gunneridae</taxon>
        <taxon>Pentapetalae</taxon>
        <taxon>rosids</taxon>
        <taxon>fabids</taxon>
        <taxon>Rosales</taxon>
        <taxon>Rosaceae</taxon>
        <taxon>Amygdaloideae</taxon>
        <taxon>Maleae</taxon>
        <taxon>Malus</taxon>
    </lineage>
</organism>
<dbReference type="PANTHER" id="PTHR47481">
    <property type="match status" value="1"/>
</dbReference>
<dbReference type="EMBL" id="VIEB01001286">
    <property type="protein sequence ID" value="TQD73444.1"/>
    <property type="molecule type" value="Genomic_DNA"/>
</dbReference>
<protein>
    <recommendedName>
        <fullName evidence="4">CCHC-type domain-containing protein</fullName>
    </recommendedName>
</protein>
<feature type="compositionally biased region" description="Low complexity" evidence="1">
    <location>
        <begin position="194"/>
        <end position="224"/>
    </location>
</feature>
<evidence type="ECO:0000313" key="3">
    <source>
        <dbReference type="Proteomes" id="UP000315295"/>
    </source>
</evidence>
<comment type="caution">
    <text evidence="2">The sequence shown here is derived from an EMBL/GenBank/DDBJ whole genome shotgun (WGS) entry which is preliminary data.</text>
</comment>
<evidence type="ECO:0008006" key="4">
    <source>
        <dbReference type="Google" id="ProtNLM"/>
    </source>
</evidence>
<dbReference type="Pfam" id="PF14223">
    <property type="entry name" value="Retrotran_gag_2"/>
    <property type="match status" value="1"/>
</dbReference>
<dbReference type="PANTHER" id="PTHR47481:SF22">
    <property type="entry name" value="RETROTRANSPOSON GAG DOMAIN-CONTAINING PROTEIN"/>
    <property type="match status" value="1"/>
</dbReference>
<dbReference type="Proteomes" id="UP000315295">
    <property type="component" value="Unassembled WGS sequence"/>
</dbReference>
<evidence type="ECO:0000256" key="1">
    <source>
        <dbReference type="SAM" id="MobiDB-lite"/>
    </source>
</evidence>
<feature type="compositionally biased region" description="Polar residues" evidence="1">
    <location>
        <begin position="153"/>
        <end position="166"/>
    </location>
</feature>
<keyword evidence="3" id="KW-1185">Reference proteome</keyword>
<proteinExistence type="predicted"/>
<evidence type="ECO:0000313" key="2">
    <source>
        <dbReference type="EMBL" id="TQD73444.1"/>
    </source>
</evidence>
<reference evidence="2 3" key="1">
    <citation type="journal article" date="2019" name="G3 (Bethesda)">
        <title>Sequencing of a Wild Apple (Malus baccata) Genome Unravels the Differences Between Cultivated and Wild Apple Species Regarding Disease Resistance and Cold Tolerance.</title>
        <authorList>
            <person name="Chen X."/>
        </authorList>
    </citation>
    <scope>NUCLEOTIDE SEQUENCE [LARGE SCALE GENOMIC DNA]</scope>
    <source>
        <strain evidence="3">cv. Shandingzi</strain>
        <tissue evidence="2">Leaves</tissue>
    </source>
</reference>
<name>A0A540KGW2_MALBA</name>
<dbReference type="AlphaFoldDB" id="A0A540KGW2"/>
<gene>
    <name evidence="2" type="ORF">C1H46_041030</name>
</gene>
<sequence>MIPNSAFELWYETDQNIIIWINSTLSEDLLPFTVGVQSARELWQNLERRFGGVSRSHIHQLRSTLQSITKGTSSISEYFQRLKEVTDALAAAGAPVDDHDLLMIILNGLSDDYDSFVDSVQFRLADTTVDDLHGFFLSKELALARKQHAKGSSTEPFQAFQTSSHNAPPLLPTPSLLPKPQAYAAHPQNRDQRNSFNNTRNQRNYNTNNNRNRFNRSTSNFQNRGGSRGGSPFFNNFKPSPCQICEDPGHQAIDCSHRMNPTFQGCVPPAKLAMYANPPGHSSPPWLLDSGASSHMTNNIQNLQNPQPYHGSEKVYIGDGQGSYYGEDAF</sequence>
<feature type="region of interest" description="Disordered" evidence="1">
    <location>
        <begin position="153"/>
        <end position="232"/>
    </location>
</feature>
<dbReference type="STRING" id="106549.A0A540KGW2"/>
<accession>A0A540KGW2</accession>